<comment type="caution">
    <text evidence="3">The sequence shown here is derived from an EMBL/GenBank/DDBJ whole genome shotgun (WGS) entry which is preliminary data.</text>
</comment>
<feature type="signal peptide" evidence="1">
    <location>
        <begin position="1"/>
        <end position="19"/>
    </location>
</feature>
<dbReference type="EMBL" id="JASUXU010000189">
    <property type="protein sequence ID" value="KAK0302411.1"/>
    <property type="molecule type" value="Genomic_DNA"/>
</dbReference>
<name>A0AAN6H1E0_9PEZI</name>
<evidence type="ECO:0000256" key="1">
    <source>
        <dbReference type="SAM" id="SignalP"/>
    </source>
</evidence>
<keyword evidence="1" id="KW-0732">Signal</keyword>
<dbReference type="InterPro" id="IPR011013">
    <property type="entry name" value="Gal_mutarotase_sf_dom"/>
</dbReference>
<feature type="chain" id="PRO_5044710366" evidence="1">
    <location>
        <begin position="20"/>
        <end position="251"/>
    </location>
</feature>
<dbReference type="Proteomes" id="UP001168146">
    <property type="component" value="Unassembled WGS sequence"/>
</dbReference>
<evidence type="ECO:0000313" key="3">
    <source>
        <dbReference type="EMBL" id="KAK0952659.1"/>
    </source>
</evidence>
<evidence type="ECO:0000313" key="2">
    <source>
        <dbReference type="EMBL" id="KAK0302411.1"/>
    </source>
</evidence>
<dbReference type="Gene3D" id="2.60.40.1760">
    <property type="entry name" value="glycosyl hydrolase (family 31)"/>
    <property type="match status" value="1"/>
</dbReference>
<keyword evidence="4" id="KW-1185">Reference proteome</keyword>
<protein>
    <submittedName>
        <fullName evidence="3">Uncharacterized protein</fullName>
    </submittedName>
</protein>
<accession>A0AAN6H1E0</accession>
<reference evidence="3" key="2">
    <citation type="submission" date="2023-06" db="EMBL/GenBank/DDBJ databases">
        <title>Black Yeasts Isolated from many extreme environments.</title>
        <authorList>
            <person name="Coleine C."/>
            <person name="Stajich J.E."/>
            <person name="Selbmann L."/>
        </authorList>
    </citation>
    <scope>NUCLEOTIDE SEQUENCE</scope>
    <source>
        <strain evidence="3">CCFEE 5200</strain>
    </source>
</reference>
<dbReference type="Proteomes" id="UP001175353">
    <property type="component" value="Unassembled WGS sequence"/>
</dbReference>
<evidence type="ECO:0000313" key="4">
    <source>
        <dbReference type="Proteomes" id="UP001175353"/>
    </source>
</evidence>
<organism evidence="3 4">
    <name type="scientific">Friedmanniomyces endolithicus</name>
    <dbReference type="NCBI Taxonomy" id="329885"/>
    <lineage>
        <taxon>Eukaryota</taxon>
        <taxon>Fungi</taxon>
        <taxon>Dikarya</taxon>
        <taxon>Ascomycota</taxon>
        <taxon>Pezizomycotina</taxon>
        <taxon>Dothideomycetes</taxon>
        <taxon>Dothideomycetidae</taxon>
        <taxon>Mycosphaerellales</taxon>
        <taxon>Teratosphaeriaceae</taxon>
        <taxon>Friedmanniomyces</taxon>
    </lineage>
</organism>
<dbReference type="EMBL" id="JAUJLE010000598">
    <property type="protein sequence ID" value="KAK0952659.1"/>
    <property type="molecule type" value="Genomic_DNA"/>
</dbReference>
<dbReference type="PANTHER" id="PTHR22762:SF133">
    <property type="entry name" value="P-TYPE DOMAIN-CONTAINING PROTEIN"/>
    <property type="match status" value="1"/>
</dbReference>
<dbReference type="AlphaFoldDB" id="A0AAN6H1E0"/>
<reference evidence="2" key="1">
    <citation type="submission" date="2021-12" db="EMBL/GenBank/DDBJ databases">
        <title>Black yeast isolated from Biological Soil Crust.</title>
        <authorList>
            <person name="Kurbessoian T."/>
        </authorList>
    </citation>
    <scope>NUCLEOTIDE SEQUENCE</scope>
    <source>
        <strain evidence="2">CCFEE 5208</strain>
    </source>
</reference>
<proteinExistence type="predicted"/>
<dbReference type="GO" id="GO:0005975">
    <property type="term" value="P:carbohydrate metabolic process"/>
    <property type="evidence" value="ECO:0007669"/>
    <property type="project" value="InterPro"/>
</dbReference>
<dbReference type="SUPFAM" id="SSF74650">
    <property type="entry name" value="Galactose mutarotase-like"/>
    <property type="match status" value="1"/>
</dbReference>
<sequence>MGASSWSTILLTALTVVNAQSAYSSAYGVYGNSSTSGHITASPTAATATVSQYFHGDAEGYVLTSCSFSQINGTATTYSVQFTVPASADVGPNVLPNIQDPHAKQAQTLCPGYTASDVTRTENGLTATLNLAGSACNVYGTDIETLALEVDVQSAHRLRISIQPAYLDSSNISQYILPDDLVHLPEQGVVQSDTQDVDLQFTWSNEPSFSFTVLRKSTGDVLFDTRGSVLVYENQFIEFVSQLPQDYNLYG</sequence>
<gene>
    <name evidence="2" type="ORF">LTR82_017884</name>
    <name evidence="3" type="ORF">LTR91_024282</name>
</gene>
<dbReference type="PANTHER" id="PTHR22762">
    <property type="entry name" value="ALPHA-GLUCOSIDASE"/>
    <property type="match status" value="1"/>
</dbReference>
<dbReference type="GO" id="GO:0030246">
    <property type="term" value="F:carbohydrate binding"/>
    <property type="evidence" value="ECO:0007669"/>
    <property type="project" value="InterPro"/>
</dbReference>
<dbReference type="GO" id="GO:0004553">
    <property type="term" value="F:hydrolase activity, hydrolyzing O-glycosyl compounds"/>
    <property type="evidence" value="ECO:0007669"/>
    <property type="project" value="TreeGrafter"/>
</dbReference>